<dbReference type="EMBL" id="CYKH01000465">
    <property type="protein sequence ID" value="CUF96431.1"/>
    <property type="molecule type" value="Genomic_DNA"/>
</dbReference>
<dbReference type="InterPro" id="IPR003527">
    <property type="entry name" value="MAP_kinase_CS"/>
</dbReference>
<accession>A0A0S4IV16</accession>
<dbReference type="GO" id="GO:0005524">
    <property type="term" value="F:ATP binding"/>
    <property type="evidence" value="ECO:0007669"/>
    <property type="project" value="UniProtKB-UniRule"/>
</dbReference>
<evidence type="ECO:0000259" key="12">
    <source>
        <dbReference type="PROSITE" id="PS50011"/>
    </source>
</evidence>
<dbReference type="OMA" id="AMDMWAV"/>
<dbReference type="InterPro" id="IPR050117">
    <property type="entry name" value="MAPK"/>
</dbReference>
<dbReference type="AlphaFoldDB" id="A0A0S4IV16"/>
<dbReference type="Pfam" id="PF00069">
    <property type="entry name" value="Pkinase"/>
    <property type="match status" value="1"/>
</dbReference>
<protein>
    <recommendedName>
        <fullName evidence="1 11">Mitogen-activated protein kinase</fullName>
        <ecNumber evidence="1 11">2.7.11.24</ecNumber>
    </recommendedName>
</protein>
<evidence type="ECO:0000256" key="3">
    <source>
        <dbReference type="ARBA" id="ARBA00022679"/>
    </source>
</evidence>
<reference evidence="14" key="1">
    <citation type="submission" date="2015-09" db="EMBL/GenBank/DDBJ databases">
        <authorList>
            <consortium name="Pathogen Informatics"/>
        </authorList>
    </citation>
    <scope>NUCLEOTIDE SEQUENCE [LARGE SCALE GENOMIC DNA]</scope>
    <source>
        <strain evidence="14">Lake Konstanz</strain>
    </source>
</reference>
<dbReference type="PROSITE" id="PS50011">
    <property type="entry name" value="PROTEIN_KINASE_DOM"/>
    <property type="match status" value="1"/>
</dbReference>
<dbReference type="FunFam" id="1.10.510.10:FF:000238">
    <property type="entry name" value="Mitogen-activated protein kinase"/>
    <property type="match status" value="1"/>
</dbReference>
<evidence type="ECO:0000313" key="14">
    <source>
        <dbReference type="Proteomes" id="UP000051952"/>
    </source>
</evidence>
<dbReference type="Gene3D" id="3.30.200.20">
    <property type="entry name" value="Phosphorylase Kinase, domain 1"/>
    <property type="match status" value="1"/>
</dbReference>
<sequence>MSLEVDSHVEKRYSIERHIGSGAYGVVWRAVDRKSKQVVALKKVYDGFGNQQDAQRTYREVMLLQRLQHPNVIQLLNVMRAVNGNDLYLAFELMETDLHAVIRSGILQPIHKQFIAYQIVRSVRYLHARGVIHRDLKPANILLNSECVVKMADFGLARTLRNLPQETAATSHAALTDYIATRWYRSPEVLLGTRVYDLSMDMWAVGCIVAELLLGTPLFRGDSTLNQLSMIVGALGEPSREQIEELNAPHADDVIAKLPPLDKPQDSLRHALSGQTSDAVNLITAMLAFSPKDRITANEAMLHPYIAPFCSAEEIEIAKAPAAHALEAVDVPLPDATRFAVSEYRDALYEDIAKSRRELRQTRSKRNLKAARIVSLEEGDP</sequence>
<feature type="binding site" evidence="9">
    <location>
        <position position="42"/>
    </location>
    <ligand>
        <name>ATP</name>
        <dbReference type="ChEBI" id="CHEBI:30616"/>
    </ligand>
</feature>
<dbReference type="PROSITE" id="PS00107">
    <property type="entry name" value="PROTEIN_KINASE_ATP"/>
    <property type="match status" value="1"/>
</dbReference>
<dbReference type="SUPFAM" id="SSF56112">
    <property type="entry name" value="Protein kinase-like (PK-like)"/>
    <property type="match status" value="1"/>
</dbReference>
<comment type="catalytic activity">
    <reaction evidence="8">
        <text>L-seryl-[protein] + ATP = O-phospho-L-seryl-[protein] + ADP + H(+)</text>
        <dbReference type="Rhea" id="RHEA:17989"/>
        <dbReference type="Rhea" id="RHEA-COMP:9863"/>
        <dbReference type="Rhea" id="RHEA-COMP:11604"/>
        <dbReference type="ChEBI" id="CHEBI:15378"/>
        <dbReference type="ChEBI" id="CHEBI:29999"/>
        <dbReference type="ChEBI" id="CHEBI:30616"/>
        <dbReference type="ChEBI" id="CHEBI:83421"/>
        <dbReference type="ChEBI" id="CHEBI:456216"/>
        <dbReference type="EC" id="2.7.11.24"/>
    </reaction>
</comment>
<keyword evidence="2 10" id="KW-0723">Serine/threonine-protein kinase</keyword>
<comment type="catalytic activity">
    <reaction evidence="7 11">
        <text>L-threonyl-[protein] + ATP = O-phospho-L-threonyl-[protein] + ADP + H(+)</text>
        <dbReference type="Rhea" id="RHEA:46608"/>
        <dbReference type="Rhea" id="RHEA-COMP:11060"/>
        <dbReference type="Rhea" id="RHEA-COMP:11605"/>
        <dbReference type="ChEBI" id="CHEBI:15378"/>
        <dbReference type="ChEBI" id="CHEBI:30013"/>
        <dbReference type="ChEBI" id="CHEBI:30616"/>
        <dbReference type="ChEBI" id="CHEBI:61977"/>
        <dbReference type="ChEBI" id="CHEBI:456216"/>
        <dbReference type="EC" id="2.7.11.24"/>
    </reaction>
</comment>
<dbReference type="PANTHER" id="PTHR24055">
    <property type="entry name" value="MITOGEN-ACTIVATED PROTEIN KINASE"/>
    <property type="match status" value="1"/>
</dbReference>
<evidence type="ECO:0000256" key="10">
    <source>
        <dbReference type="RuleBase" id="RU000304"/>
    </source>
</evidence>
<comment type="similarity">
    <text evidence="11">Belongs to the protein kinase superfamily. Ser/Thr protein kinase family. MAP kinase subfamily.</text>
</comment>
<keyword evidence="5 11" id="KW-0418">Kinase</keyword>
<evidence type="ECO:0000256" key="6">
    <source>
        <dbReference type="ARBA" id="ARBA00022840"/>
    </source>
</evidence>
<dbReference type="PROSITE" id="PS01351">
    <property type="entry name" value="MAPK"/>
    <property type="match status" value="1"/>
</dbReference>
<evidence type="ECO:0000256" key="9">
    <source>
        <dbReference type="PROSITE-ProRule" id="PRU10141"/>
    </source>
</evidence>
<comment type="cofactor">
    <cofactor evidence="11">
        <name>Mg(2+)</name>
        <dbReference type="ChEBI" id="CHEBI:18420"/>
    </cofactor>
</comment>
<dbReference type="InterPro" id="IPR011009">
    <property type="entry name" value="Kinase-like_dom_sf"/>
</dbReference>
<keyword evidence="11" id="KW-0460">Magnesium</keyword>
<dbReference type="SMART" id="SM00220">
    <property type="entry name" value="S_TKc"/>
    <property type="match status" value="1"/>
</dbReference>
<dbReference type="GO" id="GO:0004707">
    <property type="term" value="F:MAP kinase activity"/>
    <property type="evidence" value="ECO:0007669"/>
    <property type="project" value="UniProtKB-EC"/>
</dbReference>
<evidence type="ECO:0000256" key="7">
    <source>
        <dbReference type="ARBA" id="ARBA00047592"/>
    </source>
</evidence>
<dbReference type="PROSITE" id="PS00108">
    <property type="entry name" value="PROTEIN_KINASE_ST"/>
    <property type="match status" value="1"/>
</dbReference>
<dbReference type="Proteomes" id="UP000051952">
    <property type="component" value="Unassembled WGS sequence"/>
</dbReference>
<gene>
    <name evidence="13" type="ORF">BSAL_67970</name>
</gene>
<evidence type="ECO:0000256" key="2">
    <source>
        <dbReference type="ARBA" id="ARBA00022527"/>
    </source>
</evidence>
<evidence type="ECO:0000256" key="4">
    <source>
        <dbReference type="ARBA" id="ARBA00022741"/>
    </source>
</evidence>
<dbReference type="InterPro" id="IPR017441">
    <property type="entry name" value="Protein_kinase_ATP_BS"/>
</dbReference>
<keyword evidence="6 9" id="KW-0067">ATP-binding</keyword>
<evidence type="ECO:0000256" key="5">
    <source>
        <dbReference type="ARBA" id="ARBA00022777"/>
    </source>
</evidence>
<name>A0A0S4IV16_BODSA</name>
<dbReference type="InterPro" id="IPR008271">
    <property type="entry name" value="Ser/Thr_kinase_AS"/>
</dbReference>
<dbReference type="GO" id="GO:0106310">
    <property type="term" value="F:protein serine kinase activity"/>
    <property type="evidence" value="ECO:0007669"/>
    <property type="project" value="RHEA"/>
</dbReference>
<dbReference type="VEuPathDB" id="TriTrypDB:BSAL_67970"/>
<dbReference type="FunFam" id="3.30.200.20:FF:000166">
    <property type="entry name" value="Mitogen-activated protein kinase"/>
    <property type="match status" value="1"/>
</dbReference>
<proteinExistence type="inferred from homology"/>
<dbReference type="InterPro" id="IPR000719">
    <property type="entry name" value="Prot_kinase_dom"/>
</dbReference>
<keyword evidence="14" id="KW-1185">Reference proteome</keyword>
<keyword evidence="3 11" id="KW-0808">Transferase</keyword>
<evidence type="ECO:0000313" key="13">
    <source>
        <dbReference type="EMBL" id="CUF96431.1"/>
    </source>
</evidence>
<keyword evidence="4 9" id="KW-0547">Nucleotide-binding</keyword>
<evidence type="ECO:0000256" key="1">
    <source>
        <dbReference type="ARBA" id="ARBA00012411"/>
    </source>
</evidence>
<dbReference type="EC" id="2.7.11.24" evidence="1 11"/>
<dbReference type="Gene3D" id="1.10.510.10">
    <property type="entry name" value="Transferase(Phosphotransferase) domain 1"/>
    <property type="match status" value="1"/>
</dbReference>
<organism evidence="13 14">
    <name type="scientific">Bodo saltans</name>
    <name type="common">Flagellated protozoan</name>
    <dbReference type="NCBI Taxonomy" id="75058"/>
    <lineage>
        <taxon>Eukaryota</taxon>
        <taxon>Discoba</taxon>
        <taxon>Euglenozoa</taxon>
        <taxon>Kinetoplastea</taxon>
        <taxon>Metakinetoplastina</taxon>
        <taxon>Eubodonida</taxon>
        <taxon>Bodonidae</taxon>
        <taxon>Bodo</taxon>
    </lineage>
</organism>
<dbReference type="OrthoDB" id="240793at2759"/>
<evidence type="ECO:0000256" key="11">
    <source>
        <dbReference type="RuleBase" id="RU361165"/>
    </source>
</evidence>
<comment type="activity regulation">
    <text evidence="11">Activated by threonine and tyrosine phosphorylation.</text>
</comment>
<feature type="domain" description="Protein kinase" evidence="12">
    <location>
        <begin position="13"/>
        <end position="306"/>
    </location>
</feature>
<evidence type="ECO:0000256" key="8">
    <source>
        <dbReference type="ARBA" id="ARBA00048312"/>
    </source>
</evidence>